<evidence type="ECO:0000313" key="3">
    <source>
        <dbReference type="Proteomes" id="UP000237983"/>
    </source>
</evidence>
<protein>
    <submittedName>
        <fullName evidence="2">Uncharacterized protein</fullName>
    </submittedName>
</protein>
<keyword evidence="1" id="KW-0812">Transmembrane</keyword>
<reference evidence="2 3" key="1">
    <citation type="submission" date="2018-03" db="EMBL/GenBank/DDBJ databases">
        <title>Genomic Encyclopedia of Type Strains, Phase III (KMG-III): the genomes of soil and plant-associated and newly described type strains.</title>
        <authorList>
            <person name="Whitman W."/>
        </authorList>
    </citation>
    <scope>NUCLEOTIDE SEQUENCE [LARGE SCALE GENOMIC DNA]</scope>
    <source>
        <strain evidence="2 3">CGMCC 1.12484</strain>
    </source>
</reference>
<accession>A0A2T0VIG4</accession>
<dbReference type="AlphaFoldDB" id="A0A2T0VIG4"/>
<dbReference type="RefSeq" id="WP_106208789.1">
    <property type="nucleotide sequence ID" value="NZ_PVTL01000001.1"/>
</dbReference>
<keyword evidence="1" id="KW-0472">Membrane</keyword>
<comment type="caution">
    <text evidence="2">The sequence shown here is derived from an EMBL/GenBank/DDBJ whole genome shotgun (WGS) entry which is preliminary data.</text>
</comment>
<organism evidence="2 3">
    <name type="scientific">Glaciihabitans tibetensis</name>
    <dbReference type="NCBI Taxonomy" id="1266600"/>
    <lineage>
        <taxon>Bacteria</taxon>
        <taxon>Bacillati</taxon>
        <taxon>Actinomycetota</taxon>
        <taxon>Actinomycetes</taxon>
        <taxon>Micrococcales</taxon>
        <taxon>Microbacteriaceae</taxon>
        <taxon>Glaciihabitans</taxon>
    </lineage>
</organism>
<dbReference type="EMBL" id="PVTL01000001">
    <property type="protein sequence ID" value="PRY69987.1"/>
    <property type="molecule type" value="Genomic_DNA"/>
</dbReference>
<keyword evidence="1" id="KW-1133">Transmembrane helix</keyword>
<dbReference type="Proteomes" id="UP000237983">
    <property type="component" value="Unassembled WGS sequence"/>
</dbReference>
<gene>
    <name evidence="2" type="ORF">B0I08_101109</name>
</gene>
<evidence type="ECO:0000313" key="2">
    <source>
        <dbReference type="EMBL" id="PRY69987.1"/>
    </source>
</evidence>
<evidence type="ECO:0000256" key="1">
    <source>
        <dbReference type="SAM" id="Phobius"/>
    </source>
</evidence>
<sequence>MLLIEVVRRWGLIILGVALLIVGVIVVVEVPDGDSRVIVGWGMSLLGVVLGAVGLAAEVRRNHRGTGRSD</sequence>
<feature type="transmembrane region" description="Helical" evidence="1">
    <location>
        <begin position="37"/>
        <end position="59"/>
    </location>
</feature>
<proteinExistence type="predicted"/>
<keyword evidence="3" id="KW-1185">Reference proteome</keyword>
<feature type="transmembrane region" description="Helical" evidence="1">
    <location>
        <begin position="12"/>
        <end position="31"/>
    </location>
</feature>
<name>A0A2T0VIG4_9MICO</name>